<proteinExistence type="predicted"/>
<dbReference type="Proteomes" id="UP001304851">
    <property type="component" value="Plasmid lp36"/>
</dbReference>
<accession>A0ACD5GLL2</accession>
<evidence type="ECO:0000313" key="1">
    <source>
        <dbReference type="EMBL" id="XPC85462.1"/>
    </source>
</evidence>
<dbReference type="EMBL" id="CP179466">
    <property type="protein sequence ID" value="XPC85462.1"/>
    <property type="molecule type" value="Genomic_DNA"/>
</dbReference>
<reference evidence="1" key="1">
    <citation type="submission" date="2024-11" db="EMBL/GenBank/DDBJ databases">
        <title>Sequencing of Borrelia variable plasmids from multiple Borrelia sensu lato isolates.</title>
        <authorList>
            <person name="Mongodin E.F."/>
            <person name="Rudenko N."/>
            <person name="Fraser C.M."/>
            <person name="Schutzer S."/>
            <person name="Luft B."/>
            <person name="Morgan R."/>
            <person name="Casjens S."/>
            <person name="Qiu W."/>
        </authorList>
    </citation>
    <scope>NUCLEOTIDE SEQUENCE</scope>
    <source>
        <strain evidence="1">SCGT-18</strain>
    </source>
</reference>
<evidence type="ECO:0000313" key="2">
    <source>
        <dbReference type="Proteomes" id="UP001304851"/>
    </source>
</evidence>
<keyword evidence="1" id="KW-0614">Plasmid</keyword>
<name>A0ACD5GLL2_9SPIR</name>
<gene>
    <name evidence="1" type="ORF">QIA18_04990</name>
</gene>
<protein>
    <submittedName>
        <fullName evidence="1">Uncharacterized protein</fullName>
    </submittedName>
</protein>
<sequence length="40" mass="4666">MKRASLFLLLIFNLNADVDKLDNQLKEKIEKAKKAFSKED</sequence>
<geneLocation type="plasmid" evidence="1 2">
    <name>lp36</name>
</geneLocation>
<keyword evidence="2" id="KW-1185">Reference proteome</keyword>
<organism evidence="1 2">
    <name type="scientific">Borreliella carolinensis</name>
    <dbReference type="NCBI Taxonomy" id="478174"/>
    <lineage>
        <taxon>Bacteria</taxon>
        <taxon>Pseudomonadati</taxon>
        <taxon>Spirochaetota</taxon>
        <taxon>Spirochaetia</taxon>
        <taxon>Spirochaetales</taxon>
        <taxon>Borreliaceae</taxon>
        <taxon>Borreliella</taxon>
    </lineage>
</organism>